<feature type="compositionally biased region" description="Low complexity" evidence="1">
    <location>
        <begin position="280"/>
        <end position="295"/>
    </location>
</feature>
<evidence type="ECO:0000313" key="3">
    <source>
        <dbReference type="EMBL" id="KIM21646.1"/>
    </source>
</evidence>
<feature type="transmembrane region" description="Helical" evidence="2">
    <location>
        <begin position="172"/>
        <end position="194"/>
    </location>
</feature>
<dbReference type="AlphaFoldDB" id="A0A0C3AQX3"/>
<name>A0A0C3AQX3_SERVB</name>
<dbReference type="STRING" id="933852.A0A0C3AQX3"/>
<evidence type="ECO:0000256" key="1">
    <source>
        <dbReference type="SAM" id="MobiDB-lite"/>
    </source>
</evidence>
<reference evidence="4" key="2">
    <citation type="submission" date="2015-01" db="EMBL/GenBank/DDBJ databases">
        <title>Evolutionary Origins and Diversification of the Mycorrhizal Mutualists.</title>
        <authorList>
            <consortium name="DOE Joint Genome Institute"/>
            <consortium name="Mycorrhizal Genomics Consortium"/>
            <person name="Kohler A."/>
            <person name="Kuo A."/>
            <person name="Nagy L.G."/>
            <person name="Floudas D."/>
            <person name="Copeland A."/>
            <person name="Barry K.W."/>
            <person name="Cichocki N."/>
            <person name="Veneault-Fourrey C."/>
            <person name="LaButti K."/>
            <person name="Lindquist E.A."/>
            <person name="Lipzen A."/>
            <person name="Lundell T."/>
            <person name="Morin E."/>
            <person name="Murat C."/>
            <person name="Riley R."/>
            <person name="Ohm R."/>
            <person name="Sun H."/>
            <person name="Tunlid A."/>
            <person name="Henrissat B."/>
            <person name="Grigoriev I.V."/>
            <person name="Hibbett D.S."/>
            <person name="Martin F."/>
        </authorList>
    </citation>
    <scope>NUCLEOTIDE SEQUENCE [LARGE SCALE GENOMIC DNA]</scope>
    <source>
        <strain evidence="4">MAFF 305830</strain>
    </source>
</reference>
<gene>
    <name evidence="3" type="ORF">M408DRAFT_29403</name>
</gene>
<dbReference type="Proteomes" id="UP000054097">
    <property type="component" value="Unassembled WGS sequence"/>
</dbReference>
<feature type="compositionally biased region" description="Polar residues" evidence="1">
    <location>
        <begin position="151"/>
        <end position="160"/>
    </location>
</feature>
<protein>
    <submittedName>
        <fullName evidence="3">Uncharacterized protein</fullName>
    </submittedName>
</protein>
<feature type="region of interest" description="Disordered" evidence="1">
    <location>
        <begin position="134"/>
        <end position="160"/>
    </location>
</feature>
<proteinExistence type="predicted"/>
<dbReference type="HOGENOM" id="CLU_725965_0_0_1"/>
<feature type="compositionally biased region" description="Polar residues" evidence="1">
    <location>
        <begin position="296"/>
        <end position="308"/>
    </location>
</feature>
<evidence type="ECO:0000313" key="4">
    <source>
        <dbReference type="Proteomes" id="UP000054097"/>
    </source>
</evidence>
<organism evidence="3 4">
    <name type="scientific">Serendipita vermifera MAFF 305830</name>
    <dbReference type="NCBI Taxonomy" id="933852"/>
    <lineage>
        <taxon>Eukaryota</taxon>
        <taxon>Fungi</taxon>
        <taxon>Dikarya</taxon>
        <taxon>Basidiomycota</taxon>
        <taxon>Agaricomycotina</taxon>
        <taxon>Agaricomycetes</taxon>
        <taxon>Sebacinales</taxon>
        <taxon>Serendipitaceae</taxon>
        <taxon>Serendipita</taxon>
    </lineage>
</organism>
<accession>A0A0C3AQX3</accession>
<keyword evidence="2" id="KW-0812">Transmembrane</keyword>
<sequence length="376" mass="39974">MNSTIDDVDSHVVYSTNPPWQTDLVPGQSPRAYLGTNHRAQHPNASATFTFTGTAVFVYGHKASDSAFRHFSVDGASPAICDGRTGSQGGQSLLYWRDGLSPGTHTMTIEHKGAALEWLCIDFFVVTSPETTSASQAGAGDPSGSIAGVNPSASSSPQVIDSNTAQSPITTIVVGIVATVAIIAVIALIIFFCYRHRRKVKQQQQAEEHKDGVAFIPAASLSMGSGPGPGPYVFQPFNPYNLSPSSADTNAPPVAMASTHPWEPQGPSSHLPAEDDQVRSDSSPSTPPASSNRASVQTRSSSIPTPASNVLVMSYPPRRALSTSTTASIPYKGALRWRKRHEGAPWQSNRGFILIIALTPPLPFYHQRVITPSSTV</sequence>
<keyword evidence="4" id="KW-1185">Reference proteome</keyword>
<keyword evidence="2" id="KW-1133">Transmembrane helix</keyword>
<reference evidence="3 4" key="1">
    <citation type="submission" date="2014-04" db="EMBL/GenBank/DDBJ databases">
        <authorList>
            <consortium name="DOE Joint Genome Institute"/>
            <person name="Kuo A."/>
            <person name="Zuccaro A."/>
            <person name="Kohler A."/>
            <person name="Nagy L.G."/>
            <person name="Floudas D."/>
            <person name="Copeland A."/>
            <person name="Barry K.W."/>
            <person name="Cichocki N."/>
            <person name="Veneault-Fourrey C."/>
            <person name="LaButti K."/>
            <person name="Lindquist E.A."/>
            <person name="Lipzen A."/>
            <person name="Lundell T."/>
            <person name="Morin E."/>
            <person name="Murat C."/>
            <person name="Sun H."/>
            <person name="Tunlid A."/>
            <person name="Henrissat B."/>
            <person name="Grigoriev I.V."/>
            <person name="Hibbett D.S."/>
            <person name="Martin F."/>
            <person name="Nordberg H.P."/>
            <person name="Cantor M.N."/>
            <person name="Hua S.X."/>
        </authorList>
    </citation>
    <scope>NUCLEOTIDE SEQUENCE [LARGE SCALE GENOMIC DNA]</scope>
    <source>
        <strain evidence="3 4">MAFF 305830</strain>
    </source>
</reference>
<dbReference type="OrthoDB" id="3206018at2759"/>
<evidence type="ECO:0000256" key="2">
    <source>
        <dbReference type="SAM" id="Phobius"/>
    </source>
</evidence>
<dbReference type="EMBL" id="KN824376">
    <property type="protein sequence ID" value="KIM21646.1"/>
    <property type="molecule type" value="Genomic_DNA"/>
</dbReference>
<keyword evidence="2" id="KW-0472">Membrane</keyword>
<dbReference type="Gene3D" id="2.60.120.260">
    <property type="entry name" value="Galactose-binding domain-like"/>
    <property type="match status" value="1"/>
</dbReference>
<feature type="region of interest" description="Disordered" evidence="1">
    <location>
        <begin position="244"/>
        <end position="309"/>
    </location>
</feature>